<gene>
    <name evidence="1" type="ORF">CKO40_15825</name>
</gene>
<reference evidence="1" key="1">
    <citation type="submission" date="2017-08" db="EMBL/GenBank/DDBJ databases">
        <authorList>
            <person name="Imhoff J.F."/>
            <person name="Rahn T."/>
            <person name="Kuenzel S."/>
            <person name="Neulinger S.C."/>
        </authorList>
    </citation>
    <scope>NUCLEOTIDE SEQUENCE</scope>
    <source>
        <strain evidence="1">DSM 11080</strain>
    </source>
</reference>
<organism evidence="1 2">
    <name type="scientific">Halochromatium glycolicum</name>
    <dbReference type="NCBI Taxonomy" id="85075"/>
    <lineage>
        <taxon>Bacteria</taxon>
        <taxon>Pseudomonadati</taxon>
        <taxon>Pseudomonadota</taxon>
        <taxon>Gammaproteobacteria</taxon>
        <taxon>Chromatiales</taxon>
        <taxon>Chromatiaceae</taxon>
        <taxon>Halochromatium</taxon>
    </lineage>
</organism>
<protein>
    <submittedName>
        <fullName evidence="1">Uncharacterized protein</fullName>
    </submittedName>
</protein>
<dbReference type="RefSeq" id="WP_200347304.1">
    <property type="nucleotide sequence ID" value="NZ_NRSJ01000031.1"/>
</dbReference>
<accession>A0AAJ0U656</accession>
<dbReference type="Proteomes" id="UP001296776">
    <property type="component" value="Unassembled WGS sequence"/>
</dbReference>
<dbReference type="EMBL" id="NRSJ01000031">
    <property type="protein sequence ID" value="MBK1705986.1"/>
    <property type="molecule type" value="Genomic_DNA"/>
</dbReference>
<dbReference type="AlphaFoldDB" id="A0AAJ0U656"/>
<proteinExistence type="predicted"/>
<keyword evidence="2" id="KW-1185">Reference proteome</keyword>
<evidence type="ECO:0000313" key="1">
    <source>
        <dbReference type="EMBL" id="MBK1705986.1"/>
    </source>
</evidence>
<name>A0AAJ0U656_9GAMM</name>
<comment type="caution">
    <text evidence="1">The sequence shown here is derived from an EMBL/GenBank/DDBJ whole genome shotgun (WGS) entry which is preliminary data.</text>
</comment>
<evidence type="ECO:0000313" key="2">
    <source>
        <dbReference type="Proteomes" id="UP001296776"/>
    </source>
</evidence>
<reference evidence="1" key="2">
    <citation type="journal article" date="2020" name="Microorganisms">
        <title>Osmotic Adaptation and Compatible Solute Biosynthesis of Phototrophic Bacteria as Revealed from Genome Analyses.</title>
        <authorList>
            <person name="Imhoff J.F."/>
            <person name="Rahn T."/>
            <person name="Kunzel S."/>
            <person name="Keller A."/>
            <person name="Neulinger S.C."/>
        </authorList>
    </citation>
    <scope>NUCLEOTIDE SEQUENCE</scope>
    <source>
        <strain evidence="1">DSM 11080</strain>
    </source>
</reference>
<sequence length="155" mass="17140">MATIRNDKDLRDLLERLPVDQQRIIGLRFAQDLAHLSRDERVKRAIEAGLRADVSGQELEDGYHAAKAWATKTYTDCGKDTDWLAQADHFVAAAVAAALTPDKMLPDAKTNRAWKAAMHARMANNCELVEPGGDAQLDAVQRQYRIADELIDAAG</sequence>